<dbReference type="Proteomes" id="UP001501337">
    <property type="component" value="Unassembled WGS sequence"/>
</dbReference>
<dbReference type="PROSITE" id="PS00409">
    <property type="entry name" value="PROKAR_NTER_METHYL"/>
    <property type="match status" value="1"/>
</dbReference>
<proteinExistence type="predicted"/>
<dbReference type="SUPFAM" id="SSF54523">
    <property type="entry name" value="Pili subunits"/>
    <property type="match status" value="1"/>
</dbReference>
<evidence type="ECO:0000313" key="2">
    <source>
        <dbReference type="EMBL" id="GAA3951041.1"/>
    </source>
</evidence>
<dbReference type="EMBL" id="BAABBO010000001">
    <property type="protein sequence ID" value="GAA3951041.1"/>
    <property type="molecule type" value="Genomic_DNA"/>
</dbReference>
<feature type="transmembrane region" description="Helical" evidence="1">
    <location>
        <begin position="6"/>
        <end position="30"/>
    </location>
</feature>
<accession>A0ABP7NNS3</accession>
<protein>
    <submittedName>
        <fullName evidence="2">Type IV pilin protein</fullName>
    </submittedName>
</protein>
<dbReference type="Gene3D" id="3.30.700.10">
    <property type="entry name" value="Glycoprotein, Type 4 Pilin"/>
    <property type="match status" value="1"/>
</dbReference>
<dbReference type="RefSeq" id="WP_344803455.1">
    <property type="nucleotide sequence ID" value="NZ_BAABBO010000001.1"/>
</dbReference>
<keyword evidence="1" id="KW-0812">Transmembrane</keyword>
<dbReference type="InterPro" id="IPR012902">
    <property type="entry name" value="N_methyl_site"/>
</dbReference>
<dbReference type="InterPro" id="IPR031982">
    <property type="entry name" value="PilE-like"/>
</dbReference>
<dbReference type="NCBIfam" id="TIGR02532">
    <property type="entry name" value="IV_pilin_GFxxxE"/>
    <property type="match status" value="1"/>
</dbReference>
<gene>
    <name evidence="2" type="ORF">GCM10022278_07770</name>
</gene>
<evidence type="ECO:0000256" key="1">
    <source>
        <dbReference type="SAM" id="Phobius"/>
    </source>
</evidence>
<keyword evidence="1" id="KW-1133">Transmembrane helix</keyword>
<organism evidence="2 3">
    <name type="scientific">Allohahella marinimesophila</name>
    <dbReference type="NCBI Taxonomy" id="1054972"/>
    <lineage>
        <taxon>Bacteria</taxon>
        <taxon>Pseudomonadati</taxon>
        <taxon>Pseudomonadota</taxon>
        <taxon>Gammaproteobacteria</taxon>
        <taxon>Oceanospirillales</taxon>
        <taxon>Hahellaceae</taxon>
        <taxon>Allohahella</taxon>
    </lineage>
</organism>
<reference evidence="3" key="1">
    <citation type="journal article" date="2019" name="Int. J. Syst. Evol. Microbiol.">
        <title>The Global Catalogue of Microorganisms (GCM) 10K type strain sequencing project: providing services to taxonomists for standard genome sequencing and annotation.</title>
        <authorList>
            <consortium name="The Broad Institute Genomics Platform"/>
            <consortium name="The Broad Institute Genome Sequencing Center for Infectious Disease"/>
            <person name="Wu L."/>
            <person name="Ma J."/>
        </authorList>
    </citation>
    <scope>NUCLEOTIDE SEQUENCE [LARGE SCALE GENOMIC DNA]</scope>
    <source>
        <strain evidence="3">JCM 17555</strain>
    </source>
</reference>
<dbReference type="PANTHER" id="PTHR30093:SF47">
    <property type="entry name" value="TYPE IV PILUS NON-CORE MINOR PILIN PILE"/>
    <property type="match status" value="1"/>
</dbReference>
<keyword evidence="1" id="KW-0472">Membrane</keyword>
<keyword evidence="3" id="KW-1185">Reference proteome</keyword>
<comment type="caution">
    <text evidence="2">The sequence shown here is derived from an EMBL/GenBank/DDBJ whole genome shotgun (WGS) entry which is preliminary data.</text>
</comment>
<dbReference type="PANTHER" id="PTHR30093">
    <property type="entry name" value="GENERAL SECRETION PATHWAY PROTEIN G"/>
    <property type="match status" value="1"/>
</dbReference>
<name>A0ABP7NNS3_9GAMM</name>
<evidence type="ECO:0000313" key="3">
    <source>
        <dbReference type="Proteomes" id="UP001501337"/>
    </source>
</evidence>
<sequence>MRQSKGFTLIELMIVVAIVGILAAVAYPAYRDSVMKSHRADAKAELLRMATAQEKFFSRSGSYARTVKELGYSAPAASSTLNFNEHYDISVSNSPAASAGNAVTYTLTANAKAGQLDDKCDGLSINSIGAKGVTEGDNKTCWDR</sequence>
<dbReference type="Pfam" id="PF07963">
    <property type="entry name" value="N_methyl"/>
    <property type="match status" value="1"/>
</dbReference>
<dbReference type="InterPro" id="IPR045584">
    <property type="entry name" value="Pilin-like"/>
</dbReference>
<dbReference type="Pfam" id="PF16732">
    <property type="entry name" value="ComP_DUS"/>
    <property type="match status" value="1"/>
</dbReference>